<feature type="active site" description="Nucleophile" evidence="1">
    <location>
        <position position="435"/>
    </location>
</feature>
<dbReference type="EMBL" id="MU007052">
    <property type="protein sequence ID" value="KAF2428833.1"/>
    <property type="molecule type" value="Genomic_DNA"/>
</dbReference>
<dbReference type="InterPro" id="IPR037464">
    <property type="entry name" value="Taspase1"/>
</dbReference>
<organism evidence="4 5">
    <name type="scientific">Tothia fuscella</name>
    <dbReference type="NCBI Taxonomy" id="1048955"/>
    <lineage>
        <taxon>Eukaryota</taxon>
        <taxon>Fungi</taxon>
        <taxon>Dikarya</taxon>
        <taxon>Ascomycota</taxon>
        <taxon>Pezizomycotina</taxon>
        <taxon>Dothideomycetes</taxon>
        <taxon>Pleosporomycetidae</taxon>
        <taxon>Venturiales</taxon>
        <taxon>Cylindrosympodiaceae</taxon>
        <taxon>Tothia</taxon>
    </lineage>
</organism>
<dbReference type="PANTHER" id="PTHR10188">
    <property type="entry name" value="L-ASPARAGINASE"/>
    <property type="match status" value="1"/>
</dbReference>
<dbReference type="Proteomes" id="UP000800235">
    <property type="component" value="Unassembled WGS sequence"/>
</dbReference>
<dbReference type="FunFam" id="3.60.20.30:FF:000007">
    <property type="entry name" value="Similar to threonine aspartase"/>
    <property type="match status" value="1"/>
</dbReference>
<dbReference type="AlphaFoldDB" id="A0A9P4NNY3"/>
<reference evidence="4" key="1">
    <citation type="journal article" date="2020" name="Stud. Mycol.">
        <title>101 Dothideomycetes genomes: a test case for predicting lifestyles and emergence of pathogens.</title>
        <authorList>
            <person name="Haridas S."/>
            <person name="Albert R."/>
            <person name="Binder M."/>
            <person name="Bloem J."/>
            <person name="Labutti K."/>
            <person name="Salamov A."/>
            <person name="Andreopoulos B."/>
            <person name="Baker S."/>
            <person name="Barry K."/>
            <person name="Bills G."/>
            <person name="Bluhm B."/>
            <person name="Cannon C."/>
            <person name="Castanera R."/>
            <person name="Culley D."/>
            <person name="Daum C."/>
            <person name="Ezra D."/>
            <person name="Gonzalez J."/>
            <person name="Henrissat B."/>
            <person name="Kuo A."/>
            <person name="Liang C."/>
            <person name="Lipzen A."/>
            <person name="Lutzoni F."/>
            <person name="Magnuson J."/>
            <person name="Mondo S."/>
            <person name="Nolan M."/>
            <person name="Ohm R."/>
            <person name="Pangilinan J."/>
            <person name="Park H.-J."/>
            <person name="Ramirez L."/>
            <person name="Alfaro M."/>
            <person name="Sun H."/>
            <person name="Tritt A."/>
            <person name="Yoshinaga Y."/>
            <person name="Zwiers L.-H."/>
            <person name="Turgeon B."/>
            <person name="Goodwin S."/>
            <person name="Spatafora J."/>
            <person name="Crous P."/>
            <person name="Grigoriev I."/>
        </authorList>
    </citation>
    <scope>NUCLEOTIDE SEQUENCE</scope>
    <source>
        <strain evidence="4">CBS 130266</strain>
    </source>
</reference>
<feature type="compositionally biased region" description="Basic and acidic residues" evidence="3">
    <location>
        <begin position="323"/>
        <end position="341"/>
    </location>
</feature>
<dbReference type="InterPro" id="IPR000246">
    <property type="entry name" value="Peptidase_T2"/>
</dbReference>
<dbReference type="SUPFAM" id="SSF56235">
    <property type="entry name" value="N-terminal nucleophile aminohydrolases (Ntn hydrolases)"/>
    <property type="match status" value="1"/>
</dbReference>
<feature type="site" description="Cleavage; by autolysis" evidence="2">
    <location>
        <begin position="434"/>
        <end position="435"/>
    </location>
</feature>
<dbReference type="GO" id="GO:0051604">
    <property type="term" value="P:protein maturation"/>
    <property type="evidence" value="ECO:0007669"/>
    <property type="project" value="TreeGrafter"/>
</dbReference>
<dbReference type="Pfam" id="PF01112">
    <property type="entry name" value="Asparaginase_2"/>
    <property type="match status" value="2"/>
</dbReference>
<protein>
    <submittedName>
        <fullName evidence="4">N-terminal nucleophile aminohydrolase</fullName>
    </submittedName>
</protein>
<name>A0A9P4NNY3_9PEZI</name>
<dbReference type="OrthoDB" id="77601at2759"/>
<keyword evidence="5" id="KW-1185">Reference proteome</keyword>
<evidence type="ECO:0000256" key="3">
    <source>
        <dbReference type="SAM" id="MobiDB-lite"/>
    </source>
</evidence>
<feature type="compositionally biased region" description="Polar residues" evidence="3">
    <location>
        <begin position="246"/>
        <end position="264"/>
    </location>
</feature>
<dbReference type="CDD" id="cd04514">
    <property type="entry name" value="Taspase1_like"/>
    <property type="match status" value="2"/>
</dbReference>
<dbReference type="PANTHER" id="PTHR10188:SF8">
    <property type="entry name" value="THREONINE ASPARTASE 1"/>
    <property type="match status" value="1"/>
</dbReference>
<dbReference type="GO" id="GO:0005737">
    <property type="term" value="C:cytoplasm"/>
    <property type="evidence" value="ECO:0007669"/>
    <property type="project" value="TreeGrafter"/>
</dbReference>
<evidence type="ECO:0000313" key="4">
    <source>
        <dbReference type="EMBL" id="KAF2428833.1"/>
    </source>
</evidence>
<feature type="region of interest" description="Disordered" evidence="3">
    <location>
        <begin position="246"/>
        <end position="283"/>
    </location>
</feature>
<feature type="region of interest" description="Disordered" evidence="3">
    <location>
        <begin position="386"/>
        <end position="411"/>
    </location>
</feature>
<feature type="region of interest" description="Disordered" evidence="3">
    <location>
        <begin position="322"/>
        <end position="370"/>
    </location>
</feature>
<dbReference type="Gene3D" id="3.60.20.30">
    <property type="entry name" value="(Glycosyl)asparaginase"/>
    <property type="match status" value="1"/>
</dbReference>
<feature type="region of interest" description="Disordered" evidence="3">
    <location>
        <begin position="588"/>
        <end position="625"/>
    </location>
</feature>
<evidence type="ECO:0000256" key="2">
    <source>
        <dbReference type="PIRSR" id="PIRSR600246-3"/>
    </source>
</evidence>
<feature type="compositionally biased region" description="Basic residues" evidence="3">
    <location>
        <begin position="616"/>
        <end position="625"/>
    </location>
</feature>
<proteinExistence type="predicted"/>
<evidence type="ECO:0000256" key="1">
    <source>
        <dbReference type="PIRSR" id="PIRSR600246-1"/>
    </source>
</evidence>
<dbReference type="GO" id="GO:0004298">
    <property type="term" value="F:threonine-type endopeptidase activity"/>
    <property type="evidence" value="ECO:0007669"/>
    <property type="project" value="InterPro"/>
</dbReference>
<gene>
    <name evidence="4" type="ORF">EJ08DRAFT_650819</name>
</gene>
<comment type="caution">
    <text evidence="4">The sequence shown here is derived from an EMBL/GenBank/DDBJ whole genome shotgun (WGS) entry which is preliminary data.</text>
</comment>
<sequence length="625" mass="66489">MFQSKFRKGPHCAIVVHAGAGYHSIQNERVHLDACNDACIAAMKILQSGGDAVSAIEMAIKVLEDREITNAGYGSNLSMDGAVECDAVIVDHWGRSGGVGAISQVKNPISVAKVVLDRSKDILSLRRVPPNLLVAQGATDFAELQGIPIVPYDALVSPAARERWLRWRQDLRVAEKKTIQAGQAINGPSTLDSNFRDHLAEDIRHNRVREAHTEALIGKRRRASRLNTSNASSPASLHIYSAPATTQHTPGLYSPQSPSTNSEMSDPDMFIDPIGPPGSIHQSSASAFINSTQQIPALLTMSGTDTYETYAPAIGYPTTSDAEMWRSRRSHDGSEDGGRIEEESDVSVSSKSTLQLPSITPSPEPESRKVNAAEASMDTNMEEGVVGHDAGAPLPEPTPNNREQFKGPPSSPDYGTFIDGASSEVREPDDHITDTVGAIAIDQYGHMACGASSGGIGMKYRGRAGPAALVGVGAAIVPVHPEDKGQKTVGTVTSGTGEHMGTTLAASTCAERLYHEVQSGRGGQLETVDDDDVLEAFIERDFMGHPSVKESKSAGAIGLVSVKKTKEGVILYFAHNTDSFALASMSSEDLKPHSTMSRSQANGKVAHGARSLGGRPSKKTRISKT</sequence>
<accession>A0A9P4NNY3</accession>
<dbReference type="InterPro" id="IPR029055">
    <property type="entry name" value="Ntn_hydrolases_N"/>
</dbReference>
<evidence type="ECO:0000313" key="5">
    <source>
        <dbReference type="Proteomes" id="UP000800235"/>
    </source>
</evidence>